<evidence type="ECO:0000313" key="4">
    <source>
        <dbReference type="EMBL" id="CAB5226806.1"/>
    </source>
</evidence>
<sequence length="173" mass="19516">MAAEVYWIRAQHHSDITSEGYVGVSKNSQKRWLYGHKWSHSKARHDNQHLSNAINKYGWDLLVKTVVLIGKEAYCYEIERKLRPSEGIGWNLSVGGHKPPISKSRGETYISPLKGISRPTPWLVGKKKIGQPLSESAKAKVSAFQKGRKQTLEQVAKRVASRKATLEAQGRTR</sequence>
<name>A0A6J7XAL0_9CAUD</name>
<protein>
    <recommendedName>
        <fullName evidence="5">GIY-YIG domain-containing protein</fullName>
    </recommendedName>
</protein>
<evidence type="ECO:0000313" key="3">
    <source>
        <dbReference type="EMBL" id="CAB4211049.1"/>
    </source>
</evidence>
<dbReference type="InterPro" id="IPR035901">
    <property type="entry name" value="GIY-YIG_endonuc_sf"/>
</dbReference>
<dbReference type="EMBL" id="LR796638">
    <property type="protein sequence ID" value="CAB4155739.1"/>
    <property type="molecule type" value="Genomic_DNA"/>
</dbReference>
<gene>
    <name evidence="2" type="ORF">UFOVP1303_65</name>
    <name evidence="3" type="ORF">UFOVP1417_70</name>
    <name evidence="4" type="ORF">UFOVP1517_41</name>
    <name evidence="1" type="ORF">UFOVP664_17</name>
</gene>
<reference evidence="4" key="1">
    <citation type="submission" date="2020-05" db="EMBL/GenBank/DDBJ databases">
        <authorList>
            <person name="Chiriac C."/>
            <person name="Salcher M."/>
            <person name="Ghai R."/>
            <person name="Kavagutti S V."/>
        </authorList>
    </citation>
    <scope>NUCLEOTIDE SEQUENCE</scope>
</reference>
<evidence type="ECO:0000313" key="1">
    <source>
        <dbReference type="EMBL" id="CAB4155739.1"/>
    </source>
</evidence>
<dbReference type="Gene3D" id="3.40.1440.10">
    <property type="entry name" value="GIY-YIG endonuclease"/>
    <property type="match status" value="1"/>
</dbReference>
<evidence type="ECO:0008006" key="5">
    <source>
        <dbReference type="Google" id="ProtNLM"/>
    </source>
</evidence>
<accession>A0A6J7XAL0</accession>
<proteinExistence type="predicted"/>
<evidence type="ECO:0000313" key="2">
    <source>
        <dbReference type="EMBL" id="CAB4196218.1"/>
    </source>
</evidence>
<organism evidence="4">
    <name type="scientific">uncultured Caudovirales phage</name>
    <dbReference type="NCBI Taxonomy" id="2100421"/>
    <lineage>
        <taxon>Viruses</taxon>
        <taxon>Duplodnaviria</taxon>
        <taxon>Heunggongvirae</taxon>
        <taxon>Uroviricota</taxon>
        <taxon>Caudoviricetes</taxon>
        <taxon>Peduoviridae</taxon>
        <taxon>Maltschvirus</taxon>
        <taxon>Maltschvirus maltsch</taxon>
    </lineage>
</organism>
<dbReference type="EMBL" id="LR797248">
    <property type="protein sequence ID" value="CAB4196218.1"/>
    <property type="molecule type" value="Genomic_DNA"/>
</dbReference>
<dbReference type="EMBL" id="LR797366">
    <property type="protein sequence ID" value="CAB4211049.1"/>
    <property type="molecule type" value="Genomic_DNA"/>
</dbReference>
<dbReference type="EMBL" id="LR798366">
    <property type="protein sequence ID" value="CAB5226806.1"/>
    <property type="molecule type" value="Genomic_DNA"/>
</dbReference>